<dbReference type="AlphaFoldDB" id="A0A345UH42"/>
<dbReference type="KEGG" id="cprv:CYPRO_0508"/>
<dbReference type="PANTHER" id="PTHR43547">
    <property type="entry name" value="TWO-COMPONENT HISTIDINE KINASE"/>
    <property type="match status" value="1"/>
</dbReference>
<dbReference type="Pfam" id="PF13424">
    <property type="entry name" value="TPR_12"/>
    <property type="match status" value="2"/>
</dbReference>
<feature type="repeat" description="TPR" evidence="4">
    <location>
        <begin position="257"/>
        <end position="290"/>
    </location>
</feature>
<dbReference type="Pfam" id="PF02518">
    <property type="entry name" value="HATPase_c"/>
    <property type="match status" value="1"/>
</dbReference>
<keyword evidence="8" id="KW-1185">Reference proteome</keyword>
<dbReference type="InterPro" id="IPR036097">
    <property type="entry name" value="HisK_dim/P_sf"/>
</dbReference>
<keyword evidence="4" id="KW-0802">TPR repeat</keyword>
<dbReference type="SMART" id="SM00388">
    <property type="entry name" value="HisKA"/>
    <property type="match status" value="1"/>
</dbReference>
<reference evidence="7 8" key="1">
    <citation type="submission" date="2018-03" db="EMBL/GenBank/DDBJ databases">
        <title>Phenotypic and genomic properties of Cyclonatronum proteinivorum gen. nov., sp. nov., a haloalkaliphilic bacteroidete from soda lakes possessing Na+-translocating rhodopsin.</title>
        <authorList>
            <person name="Toshchakov S.V."/>
            <person name="Korzhenkov A."/>
            <person name="Samarov N.I."/>
            <person name="Kublanov I.V."/>
            <person name="Muntyan M.S."/>
            <person name="Sorokin D.Y."/>
        </authorList>
    </citation>
    <scope>NUCLEOTIDE SEQUENCE [LARGE SCALE GENOMIC DNA]</scope>
    <source>
        <strain evidence="7 8">Omega</strain>
    </source>
</reference>
<dbReference type="GO" id="GO:0000155">
    <property type="term" value="F:phosphorelay sensor kinase activity"/>
    <property type="evidence" value="ECO:0007669"/>
    <property type="project" value="InterPro"/>
</dbReference>
<protein>
    <recommendedName>
        <fullName evidence="2">histidine kinase</fullName>
        <ecNumber evidence="2">2.7.13.3</ecNumber>
    </recommendedName>
</protein>
<feature type="transmembrane region" description="Helical" evidence="5">
    <location>
        <begin position="20"/>
        <end position="38"/>
    </location>
</feature>
<evidence type="ECO:0000256" key="3">
    <source>
        <dbReference type="ARBA" id="ARBA00022553"/>
    </source>
</evidence>
<dbReference type="PROSITE" id="PS50109">
    <property type="entry name" value="HIS_KIN"/>
    <property type="match status" value="1"/>
</dbReference>
<feature type="domain" description="Histidine kinase" evidence="6">
    <location>
        <begin position="515"/>
        <end position="728"/>
    </location>
</feature>
<accession>A0A345UH42</accession>
<evidence type="ECO:0000259" key="6">
    <source>
        <dbReference type="PROSITE" id="PS50109"/>
    </source>
</evidence>
<dbReference type="InterPro" id="IPR003661">
    <property type="entry name" value="HisK_dim/P_dom"/>
</dbReference>
<dbReference type="OrthoDB" id="9810447at2"/>
<evidence type="ECO:0000256" key="5">
    <source>
        <dbReference type="SAM" id="Phobius"/>
    </source>
</evidence>
<dbReference type="Gene3D" id="1.25.40.10">
    <property type="entry name" value="Tetratricopeptide repeat domain"/>
    <property type="match status" value="2"/>
</dbReference>
<dbReference type="CDD" id="cd00082">
    <property type="entry name" value="HisKA"/>
    <property type="match status" value="1"/>
</dbReference>
<keyword evidence="5" id="KW-1133">Transmembrane helix</keyword>
<feature type="repeat" description="TPR" evidence="4">
    <location>
        <begin position="217"/>
        <end position="250"/>
    </location>
</feature>
<dbReference type="EMBL" id="CP027806">
    <property type="protein sequence ID" value="AXI99793.1"/>
    <property type="molecule type" value="Genomic_DNA"/>
</dbReference>
<dbReference type="InterPro" id="IPR011990">
    <property type="entry name" value="TPR-like_helical_dom_sf"/>
</dbReference>
<dbReference type="InterPro" id="IPR005467">
    <property type="entry name" value="His_kinase_dom"/>
</dbReference>
<dbReference type="Gene3D" id="3.30.565.10">
    <property type="entry name" value="Histidine kinase-like ATPase, C-terminal domain"/>
    <property type="match status" value="1"/>
</dbReference>
<dbReference type="SMART" id="SM00028">
    <property type="entry name" value="TPR"/>
    <property type="match status" value="3"/>
</dbReference>
<dbReference type="PANTHER" id="PTHR43547:SF2">
    <property type="entry name" value="HYBRID SIGNAL TRANSDUCTION HISTIDINE KINASE C"/>
    <property type="match status" value="1"/>
</dbReference>
<evidence type="ECO:0000256" key="4">
    <source>
        <dbReference type="PROSITE-ProRule" id="PRU00339"/>
    </source>
</evidence>
<dbReference type="SUPFAM" id="SSF55874">
    <property type="entry name" value="ATPase domain of HSP90 chaperone/DNA topoisomerase II/histidine kinase"/>
    <property type="match status" value="1"/>
</dbReference>
<dbReference type="SUPFAM" id="SSF47384">
    <property type="entry name" value="Homodimeric domain of signal transducing histidine kinase"/>
    <property type="match status" value="1"/>
</dbReference>
<dbReference type="SUPFAM" id="SSF48452">
    <property type="entry name" value="TPR-like"/>
    <property type="match status" value="1"/>
</dbReference>
<evidence type="ECO:0000313" key="8">
    <source>
        <dbReference type="Proteomes" id="UP000254808"/>
    </source>
</evidence>
<dbReference type="EC" id="2.7.13.3" evidence="2"/>
<keyword evidence="3" id="KW-0597">Phosphoprotein</keyword>
<dbReference type="Gene3D" id="1.10.287.130">
    <property type="match status" value="1"/>
</dbReference>
<evidence type="ECO:0000256" key="1">
    <source>
        <dbReference type="ARBA" id="ARBA00000085"/>
    </source>
</evidence>
<organism evidence="7 8">
    <name type="scientific">Cyclonatronum proteinivorum</name>
    <dbReference type="NCBI Taxonomy" id="1457365"/>
    <lineage>
        <taxon>Bacteria</taxon>
        <taxon>Pseudomonadati</taxon>
        <taxon>Balneolota</taxon>
        <taxon>Balneolia</taxon>
        <taxon>Balneolales</taxon>
        <taxon>Cyclonatronaceae</taxon>
        <taxon>Cyclonatronum</taxon>
    </lineage>
</organism>
<dbReference type="InterPro" id="IPR036890">
    <property type="entry name" value="HATPase_C_sf"/>
</dbReference>
<evidence type="ECO:0000256" key="2">
    <source>
        <dbReference type="ARBA" id="ARBA00012438"/>
    </source>
</evidence>
<dbReference type="Pfam" id="PF00512">
    <property type="entry name" value="HisKA"/>
    <property type="match status" value="1"/>
</dbReference>
<dbReference type="InterPro" id="IPR019734">
    <property type="entry name" value="TPR_rpt"/>
</dbReference>
<sequence>MFLLPINDVSVQCLNGRCLGRVVLPLLLLLLLFVFAACGQDDIYENLSDGTYEAEIRALDSLKSVLNQDFSTENFDQAIFQVKELTEADTTSVLYVYGLMYQGWFHSTFQRYDQARYYFTKGYGEAEQAGLWELEIELAPAALFMYTTLTELEKARQLYLRLLNLRAQYSFNMRQENLFKAAQAMWLQSQNQMAEALEVYFEVVEWFENEGDEFYISSMYNSIGLVLSQTGNYEEALEWFEKALERQYKRQNVENIDRTLNNMGYVYRRLGDFDRAIMFLNDAKTFNEARGRNLSVVRNLYNIGQAYALSERWDQALATFQDGYEISAANDLKPGMAFHQFGIATVSYETGRPAAETLVILNELAELMDRHTIRANAADVFRMLHELEEAVGNYEASLHWYKRYHEQVLLTDAEERKLAIENVLIQNQLEREKAENAFLRDTLELKRQAEISFILILLVLLLLIAVAVGFLMYYRYSSNELQVVNQQLLSQSESIASKNKQLQELAQERQRLINVIIHDLRNPLSVIESLDELFDPSDAQEAAEMKDIMLQSAQKMRQLVNSLLTIFEAESADISRELKPVSIHQMLQKIVHEYRLLADKKNIQIVCEADEITAVSHRATLNSIVTNLLSNAIKYSYPDTTVTVNLRKQSDSWTLRVRDQGQGFLENERDKVFSLFAKLSAKPTAGESSVGVGLYAVKTSTERLGGSVEINWAYQDGAEFVCTFPINTEKTVAHDA</sequence>
<keyword evidence="5" id="KW-0812">Transmembrane</keyword>
<dbReference type="PROSITE" id="PS50293">
    <property type="entry name" value="TPR_REGION"/>
    <property type="match status" value="1"/>
</dbReference>
<keyword evidence="7" id="KW-0418">Kinase</keyword>
<name>A0A345UH42_9BACT</name>
<comment type="catalytic activity">
    <reaction evidence="1">
        <text>ATP + protein L-histidine = ADP + protein N-phospho-L-histidine.</text>
        <dbReference type="EC" id="2.7.13.3"/>
    </reaction>
</comment>
<evidence type="ECO:0000313" key="7">
    <source>
        <dbReference type="EMBL" id="AXI99793.1"/>
    </source>
</evidence>
<dbReference type="InterPro" id="IPR003594">
    <property type="entry name" value="HATPase_dom"/>
</dbReference>
<keyword evidence="5" id="KW-0472">Membrane</keyword>
<dbReference type="Proteomes" id="UP000254808">
    <property type="component" value="Chromosome"/>
</dbReference>
<proteinExistence type="predicted"/>
<feature type="repeat" description="TPR" evidence="4">
    <location>
        <begin position="297"/>
        <end position="330"/>
    </location>
</feature>
<dbReference type="SMART" id="SM00387">
    <property type="entry name" value="HATPase_c"/>
    <property type="match status" value="1"/>
</dbReference>
<feature type="transmembrane region" description="Helical" evidence="5">
    <location>
        <begin position="453"/>
        <end position="474"/>
    </location>
</feature>
<gene>
    <name evidence="7" type="ORF">CYPRO_0508</name>
</gene>
<dbReference type="PROSITE" id="PS50005">
    <property type="entry name" value="TPR"/>
    <property type="match status" value="3"/>
</dbReference>
<keyword evidence="7" id="KW-0808">Transferase</keyword>